<dbReference type="Proteomes" id="UP000268007">
    <property type="component" value="Unassembled WGS sequence"/>
</dbReference>
<comment type="caution">
    <text evidence="1">The sequence shown here is derived from an EMBL/GenBank/DDBJ whole genome shotgun (WGS) entry which is preliminary data.</text>
</comment>
<reference evidence="1 2" key="1">
    <citation type="submission" date="2018-10" db="EMBL/GenBank/DDBJ databases">
        <title>Genomic Encyclopedia of Archaeal and Bacterial Type Strains, Phase II (KMG-II): from individual species to whole genera.</title>
        <authorList>
            <person name="Goeker M."/>
        </authorList>
    </citation>
    <scope>NUCLEOTIDE SEQUENCE [LARGE SCALE GENOMIC DNA]</scope>
    <source>
        <strain evidence="1 2">DSM 18602</strain>
    </source>
</reference>
<keyword evidence="2" id="KW-1185">Reference proteome</keyword>
<gene>
    <name evidence="1" type="ORF">BDD43_2829</name>
</gene>
<dbReference type="Gene3D" id="3.40.50.300">
    <property type="entry name" value="P-loop containing nucleotide triphosphate hydrolases"/>
    <property type="match status" value="1"/>
</dbReference>
<dbReference type="RefSeq" id="WP_162847071.1">
    <property type="nucleotide sequence ID" value="NZ_RBKU01000001.1"/>
</dbReference>
<dbReference type="Gene3D" id="3.30.420.240">
    <property type="match status" value="1"/>
</dbReference>
<dbReference type="EMBL" id="RBKU01000001">
    <property type="protein sequence ID" value="RKR82644.1"/>
    <property type="molecule type" value="Genomic_DNA"/>
</dbReference>
<name>A0A495J2S0_9SPHI</name>
<evidence type="ECO:0000313" key="2">
    <source>
        <dbReference type="Proteomes" id="UP000268007"/>
    </source>
</evidence>
<proteinExistence type="predicted"/>
<dbReference type="AlphaFoldDB" id="A0A495J2S0"/>
<dbReference type="InterPro" id="IPR027417">
    <property type="entry name" value="P-loop_NTPase"/>
</dbReference>
<protein>
    <submittedName>
        <fullName evidence="1">Terminase family protein</fullName>
    </submittedName>
</protein>
<dbReference type="Pfam" id="PF03237">
    <property type="entry name" value="Terminase_6N"/>
    <property type="match status" value="1"/>
</dbReference>
<sequence>MNVQLTLPKPHQGQQQVLDSKARFKVLLCGRRWGKSLISQIISILGILEGKSIGYVTPTYQLGKIFFQDILKLIPTKLIRSANKTDLIINLITGGALSFLTGERLDNFRGRKFHTVIIDEAAYIPDLENAWLNSIRPTLTDYQGDCLFISTPRGKNYFYSLYNKGLNKEDGYECWHFTSYDNPHISASEIDLARNELPDAAFRQEYLAEPGENTSNPFGTDNIKDNTITTLSYLPSQILGIDLGKHNDYTVITGLDEHGAMSYFDRFKLPWALTIEKIKALPDYTLKVIDSTGVGDAVFEQLSATCTNITGFKFTSTSKPQIVMELVKSLELGKVKVNEVTASEMMVFEYKIQPSGHIKYEAQSGFHDDTVMSLCMANHYLKQASLSNYSGWIY</sequence>
<accession>A0A495J2S0</accession>
<organism evidence="1 2">
    <name type="scientific">Mucilaginibacter gracilis</name>
    <dbReference type="NCBI Taxonomy" id="423350"/>
    <lineage>
        <taxon>Bacteria</taxon>
        <taxon>Pseudomonadati</taxon>
        <taxon>Bacteroidota</taxon>
        <taxon>Sphingobacteriia</taxon>
        <taxon>Sphingobacteriales</taxon>
        <taxon>Sphingobacteriaceae</taxon>
        <taxon>Mucilaginibacter</taxon>
    </lineage>
</organism>
<evidence type="ECO:0000313" key="1">
    <source>
        <dbReference type="EMBL" id="RKR82644.1"/>
    </source>
</evidence>